<comment type="caution">
    <text evidence="2">The sequence shown here is derived from an EMBL/GenBank/DDBJ whole genome shotgun (WGS) entry which is preliminary data.</text>
</comment>
<feature type="transmembrane region" description="Helical" evidence="1">
    <location>
        <begin position="353"/>
        <end position="374"/>
    </location>
</feature>
<dbReference type="Proteomes" id="UP000028091">
    <property type="component" value="Unassembled WGS sequence"/>
</dbReference>
<dbReference type="PIRSF" id="PIRSF037259">
    <property type="entry name" value="EcsB_ABC"/>
    <property type="match status" value="1"/>
</dbReference>
<dbReference type="RefSeq" id="WP_034321476.1">
    <property type="nucleotide sequence ID" value="NZ_JOTP01000010.1"/>
</dbReference>
<feature type="transmembrane region" description="Helical" evidence="1">
    <location>
        <begin position="284"/>
        <end position="301"/>
    </location>
</feature>
<feature type="transmembrane region" description="Helical" evidence="1">
    <location>
        <begin position="189"/>
        <end position="207"/>
    </location>
</feature>
<keyword evidence="3" id="KW-1185">Reference proteome</keyword>
<accession>A0A081LAR2</accession>
<feature type="transmembrane region" description="Helical" evidence="1">
    <location>
        <begin position="102"/>
        <end position="128"/>
    </location>
</feature>
<feature type="transmembrane region" description="Helical" evidence="1">
    <location>
        <begin position="134"/>
        <end position="154"/>
    </location>
</feature>
<protein>
    <submittedName>
        <fullName evidence="2">EcsB</fullName>
    </submittedName>
</protein>
<feature type="transmembrane region" description="Helical" evidence="1">
    <location>
        <begin position="61"/>
        <end position="81"/>
    </location>
</feature>
<keyword evidence="1" id="KW-0472">Membrane</keyword>
<feature type="transmembrane region" description="Helical" evidence="1">
    <location>
        <begin position="380"/>
        <end position="398"/>
    </location>
</feature>
<dbReference type="AlphaFoldDB" id="A0A081LAR2"/>
<dbReference type="OrthoDB" id="2447941at2"/>
<evidence type="ECO:0000313" key="2">
    <source>
        <dbReference type="EMBL" id="KEP26338.1"/>
    </source>
</evidence>
<keyword evidence="1" id="KW-0812">Transmembrane</keyword>
<dbReference type="GO" id="GO:0016020">
    <property type="term" value="C:membrane"/>
    <property type="evidence" value="ECO:0007669"/>
    <property type="project" value="InterPro"/>
</dbReference>
<dbReference type="InterPro" id="IPR010288">
    <property type="entry name" value="EcsB_ABC"/>
</dbReference>
<evidence type="ECO:0000313" key="3">
    <source>
        <dbReference type="Proteomes" id="UP000028091"/>
    </source>
</evidence>
<dbReference type="Pfam" id="PF05975">
    <property type="entry name" value="EcsB"/>
    <property type="match status" value="1"/>
</dbReference>
<sequence>MSKTTQTIWKSRLEEHVQDTRKYLKYMFNDHLVIVLIFFLAGGASWYSGWLKHIPTHFPSYWVMAVVFSLVLTSSYVRTLIKEADLVFLLPLEAKMEPYLKNAFNFSFLSQLFPLIAVSIIALPLYSAVSSGDFMLYVLILAQMILIKGLNTAIQWRITYFQGKHVRWLDAVFRFLLNTFLMYTVLQAAYAIAIVFYLIYAVYLIYLTNAVKKQPFQWELHISDELKRKQRFYRLANLFTDVPHLKKQVKRRAYMDWILQFVPYEQRKTFSYMYVRAFLRSNDYFGLAFRLTVVFVLIILYTGAADWVGALLVLFTVFITGVQLVPLTKHFAHLSLQTLYPVSQQEKDRSFFVLVRNVLIIQSILLSCAVLPAGGWKGSGLALLMSLVFVLVLFKPYVQSRLKKMR</sequence>
<name>A0A081LAR2_9BACI</name>
<evidence type="ECO:0000256" key="1">
    <source>
        <dbReference type="SAM" id="Phobius"/>
    </source>
</evidence>
<proteinExistence type="predicted"/>
<dbReference type="eggNOG" id="COG4473">
    <property type="taxonomic scope" value="Bacteria"/>
</dbReference>
<feature type="transmembrane region" description="Helical" evidence="1">
    <location>
        <begin position="31"/>
        <end position="49"/>
    </location>
</feature>
<gene>
    <name evidence="2" type="ORF">BA70_02055</name>
</gene>
<organism evidence="2 3">
    <name type="scientific">Bacillus zhangzhouensis</name>
    <dbReference type="NCBI Taxonomy" id="1178540"/>
    <lineage>
        <taxon>Bacteria</taxon>
        <taxon>Bacillati</taxon>
        <taxon>Bacillota</taxon>
        <taxon>Bacilli</taxon>
        <taxon>Bacillales</taxon>
        <taxon>Bacillaceae</taxon>
        <taxon>Bacillus</taxon>
    </lineage>
</organism>
<feature type="transmembrane region" description="Helical" evidence="1">
    <location>
        <begin position="307"/>
        <end position="327"/>
    </location>
</feature>
<dbReference type="EMBL" id="JOTP01000010">
    <property type="protein sequence ID" value="KEP26338.1"/>
    <property type="molecule type" value="Genomic_DNA"/>
</dbReference>
<keyword evidence="1" id="KW-1133">Transmembrane helix</keyword>
<reference evidence="2 3" key="1">
    <citation type="submission" date="2012-09" db="EMBL/GenBank/DDBJ databases">
        <title>Genome Sequence of Bacillus sp. DW5-4.</title>
        <authorList>
            <person name="Lai Q."/>
            <person name="Liu Y."/>
            <person name="Shao Z."/>
        </authorList>
    </citation>
    <scope>NUCLEOTIDE SEQUENCE [LARGE SCALE GENOMIC DNA]</scope>
    <source>
        <strain evidence="2 3">DW5-4</strain>
    </source>
</reference>